<dbReference type="RefSeq" id="WP_232878588.1">
    <property type="nucleotide sequence ID" value="NZ_JAJSOJ010000048.1"/>
</dbReference>
<protein>
    <submittedName>
        <fullName evidence="2">Heme NO-binding domain-containing protein</fullName>
    </submittedName>
</protein>
<dbReference type="Pfam" id="PF07700">
    <property type="entry name" value="HNOB"/>
    <property type="match status" value="1"/>
</dbReference>
<evidence type="ECO:0000313" key="2">
    <source>
        <dbReference type="EMBL" id="MCE0744812.1"/>
    </source>
</evidence>
<sequence>MRLTGCEDNGITHIVNCHRGQIGSIMKGIVFNLLEDVVSEQLGFDTWELLLEKAGVDGVYSSLGNYPDEDMLALVSAAAYRLKISEGEVLRWFGEQAMPLLKKTYPELFEQFSTARTFILSVNTIIHPEVMKLYSGAHCPYFHFTEQPDGALEMRYQSSRQLLDLAHGFILGAADIWHENVSVERYPPGSPKENDMTIRWQGP</sequence>
<dbReference type="InterPro" id="IPR038158">
    <property type="entry name" value="H-NOX_domain_sf"/>
</dbReference>
<proteinExistence type="predicted"/>
<dbReference type="Gene3D" id="3.90.1520.10">
    <property type="entry name" value="H-NOX domain"/>
    <property type="match status" value="1"/>
</dbReference>
<dbReference type="SUPFAM" id="SSF111126">
    <property type="entry name" value="Ligand-binding domain in the NO signalling and Golgi transport"/>
    <property type="match status" value="1"/>
</dbReference>
<dbReference type="PANTHER" id="PTHR45655:SF13">
    <property type="entry name" value="SOLUBLE GUANYLATE CYCLASE GCY-32-RELATED"/>
    <property type="match status" value="1"/>
</dbReference>
<organism evidence="2 3">
    <name type="scientific">Acetobacter sicerae</name>
    <dbReference type="NCBI Taxonomy" id="85325"/>
    <lineage>
        <taxon>Bacteria</taxon>
        <taxon>Pseudomonadati</taxon>
        <taxon>Pseudomonadota</taxon>
        <taxon>Alphaproteobacteria</taxon>
        <taxon>Acetobacterales</taxon>
        <taxon>Acetobacteraceae</taxon>
        <taxon>Acetobacter</taxon>
    </lineage>
</organism>
<gene>
    <name evidence="2" type="ORF">LWC05_13080</name>
</gene>
<comment type="caution">
    <text evidence="2">The sequence shown here is derived from an EMBL/GenBank/DDBJ whole genome shotgun (WGS) entry which is preliminary data.</text>
</comment>
<dbReference type="Proteomes" id="UP001521074">
    <property type="component" value="Unassembled WGS sequence"/>
</dbReference>
<feature type="domain" description="Heme NO-binding" evidence="1">
    <location>
        <begin position="27"/>
        <end position="184"/>
    </location>
</feature>
<accession>A0ABS8VUZ2</accession>
<evidence type="ECO:0000313" key="3">
    <source>
        <dbReference type="Proteomes" id="UP001521074"/>
    </source>
</evidence>
<keyword evidence="3" id="KW-1185">Reference proteome</keyword>
<dbReference type="InterPro" id="IPR011644">
    <property type="entry name" value="Heme_NO-bd"/>
</dbReference>
<reference evidence="2 3" key="1">
    <citation type="submission" date="2021-12" db="EMBL/GenBank/DDBJ databases">
        <title>Genome sequence of Acetobacter sicerae DmPark20a_162.</title>
        <authorList>
            <person name="Chaston J.M."/>
        </authorList>
    </citation>
    <scope>NUCLEOTIDE SEQUENCE [LARGE SCALE GENOMIC DNA]</scope>
    <source>
        <strain evidence="2 3">DmPark20a_162</strain>
    </source>
</reference>
<name>A0ABS8VUZ2_9PROT</name>
<dbReference type="PANTHER" id="PTHR45655">
    <property type="entry name" value="GUANYLATE CYCLASE SOLUBLE SUBUNIT BETA-2"/>
    <property type="match status" value="1"/>
</dbReference>
<evidence type="ECO:0000259" key="1">
    <source>
        <dbReference type="Pfam" id="PF07700"/>
    </source>
</evidence>
<dbReference type="EMBL" id="JAJSOJ010000048">
    <property type="protein sequence ID" value="MCE0744812.1"/>
    <property type="molecule type" value="Genomic_DNA"/>
</dbReference>
<dbReference type="InterPro" id="IPR024096">
    <property type="entry name" value="NO_sig/Golgi_transp_ligand-bd"/>
</dbReference>